<sequence length="200" mass="21439">MRQSSVLILATAVALSGSLCLPANAVEWRSESGKTIIPELGRICSSDRRNLSGVQTVFGGSPYVGSIFISEVGACDPGGTWRGRFSLSTGSSECNGFVTIVWQNMAAARIQWDITNIGAVPNCPVSSSRWEIDTFPVSLPTASSALVYDPPSNVRLSPNGELLCTIQRVSSVNIYGSSGDWFQTDACNLPGYIHRSQLQF</sequence>
<proteinExistence type="predicted"/>
<organism evidence="2 3">
    <name type="scientific">Rubidibacter lacunae KORDI 51-2</name>
    <dbReference type="NCBI Taxonomy" id="582515"/>
    <lineage>
        <taxon>Bacteria</taxon>
        <taxon>Bacillati</taxon>
        <taxon>Cyanobacteriota</taxon>
        <taxon>Cyanophyceae</taxon>
        <taxon>Oscillatoriophycideae</taxon>
        <taxon>Chroococcales</taxon>
        <taxon>Aphanothecaceae</taxon>
        <taxon>Rubidibacter</taxon>
    </lineage>
</organism>
<dbReference type="AlphaFoldDB" id="U5DLI3"/>
<reference evidence="2 3" key="1">
    <citation type="submission" date="2013-05" db="EMBL/GenBank/DDBJ databases">
        <title>Draft genome sequence of Rubidibacter lacunae KORDI 51-2.</title>
        <authorList>
            <person name="Choi D.H."/>
            <person name="Noh J.H."/>
            <person name="Kwon K.-K."/>
            <person name="Lee J.-H."/>
            <person name="Ryu J.-Y."/>
        </authorList>
    </citation>
    <scope>NUCLEOTIDE SEQUENCE [LARGE SCALE GENOMIC DNA]</scope>
    <source>
        <strain evidence="2 3">KORDI 51-2</strain>
    </source>
</reference>
<comment type="caution">
    <text evidence="2">The sequence shown here is derived from an EMBL/GenBank/DDBJ whole genome shotgun (WGS) entry which is preliminary data.</text>
</comment>
<dbReference type="eggNOG" id="COG3103">
    <property type="taxonomic scope" value="Bacteria"/>
</dbReference>
<evidence type="ECO:0000313" key="2">
    <source>
        <dbReference type="EMBL" id="ERN41737.1"/>
    </source>
</evidence>
<protein>
    <recommendedName>
        <fullName evidence="4">Bacterial SH3 domain protein</fullName>
    </recommendedName>
</protein>
<accession>U5DLI3</accession>
<keyword evidence="3" id="KW-1185">Reference proteome</keyword>
<feature type="signal peptide" evidence="1">
    <location>
        <begin position="1"/>
        <end position="25"/>
    </location>
</feature>
<dbReference type="EMBL" id="ASSJ01000041">
    <property type="protein sequence ID" value="ERN41737.1"/>
    <property type="molecule type" value="Genomic_DNA"/>
</dbReference>
<evidence type="ECO:0008006" key="4">
    <source>
        <dbReference type="Google" id="ProtNLM"/>
    </source>
</evidence>
<keyword evidence="1" id="KW-0732">Signal</keyword>
<feature type="chain" id="PRO_5004658950" description="Bacterial SH3 domain protein" evidence="1">
    <location>
        <begin position="26"/>
        <end position="200"/>
    </location>
</feature>
<gene>
    <name evidence="2" type="ORF">KR51_00015840</name>
</gene>
<dbReference type="InParanoid" id="U5DLI3"/>
<evidence type="ECO:0000313" key="3">
    <source>
        <dbReference type="Proteomes" id="UP000016960"/>
    </source>
</evidence>
<name>U5DLI3_9CHRO</name>
<dbReference type="Proteomes" id="UP000016960">
    <property type="component" value="Unassembled WGS sequence"/>
</dbReference>
<evidence type="ECO:0000256" key="1">
    <source>
        <dbReference type="SAM" id="SignalP"/>
    </source>
</evidence>